<comment type="caution">
    <text evidence="1">The sequence shown here is derived from an EMBL/GenBank/DDBJ whole genome shotgun (WGS) entry which is preliminary data.</text>
</comment>
<gene>
    <name evidence="1" type="ORF">HPB49_009416</name>
</gene>
<keyword evidence="2" id="KW-1185">Reference proteome</keyword>
<dbReference type="Proteomes" id="UP000821865">
    <property type="component" value="Chromosome 10"/>
</dbReference>
<evidence type="ECO:0000313" key="2">
    <source>
        <dbReference type="Proteomes" id="UP000821865"/>
    </source>
</evidence>
<organism evidence="1 2">
    <name type="scientific">Dermacentor silvarum</name>
    <name type="common">Tick</name>
    <dbReference type="NCBI Taxonomy" id="543639"/>
    <lineage>
        <taxon>Eukaryota</taxon>
        <taxon>Metazoa</taxon>
        <taxon>Ecdysozoa</taxon>
        <taxon>Arthropoda</taxon>
        <taxon>Chelicerata</taxon>
        <taxon>Arachnida</taxon>
        <taxon>Acari</taxon>
        <taxon>Parasitiformes</taxon>
        <taxon>Ixodida</taxon>
        <taxon>Ixodoidea</taxon>
        <taxon>Ixodidae</taxon>
        <taxon>Rhipicephalinae</taxon>
        <taxon>Dermacentor</taxon>
    </lineage>
</organism>
<proteinExistence type="predicted"/>
<evidence type="ECO:0000313" key="1">
    <source>
        <dbReference type="EMBL" id="KAH7974064.1"/>
    </source>
</evidence>
<name>A0ACB8DPD0_DERSI</name>
<reference evidence="1" key="1">
    <citation type="submission" date="2020-05" db="EMBL/GenBank/DDBJ databases">
        <title>Large-scale comparative analyses of tick genomes elucidate their genetic diversity and vector capacities.</title>
        <authorList>
            <person name="Jia N."/>
            <person name="Wang J."/>
            <person name="Shi W."/>
            <person name="Du L."/>
            <person name="Sun Y."/>
            <person name="Zhan W."/>
            <person name="Jiang J."/>
            <person name="Wang Q."/>
            <person name="Zhang B."/>
            <person name="Ji P."/>
            <person name="Sakyi L.B."/>
            <person name="Cui X."/>
            <person name="Yuan T."/>
            <person name="Jiang B."/>
            <person name="Yang W."/>
            <person name="Lam T.T.-Y."/>
            <person name="Chang Q."/>
            <person name="Ding S."/>
            <person name="Wang X."/>
            <person name="Zhu J."/>
            <person name="Ruan X."/>
            <person name="Zhao L."/>
            <person name="Wei J."/>
            <person name="Que T."/>
            <person name="Du C."/>
            <person name="Cheng J."/>
            <person name="Dai P."/>
            <person name="Han X."/>
            <person name="Huang E."/>
            <person name="Gao Y."/>
            <person name="Liu J."/>
            <person name="Shao H."/>
            <person name="Ye R."/>
            <person name="Li L."/>
            <person name="Wei W."/>
            <person name="Wang X."/>
            <person name="Wang C."/>
            <person name="Yang T."/>
            <person name="Huo Q."/>
            <person name="Li W."/>
            <person name="Guo W."/>
            <person name="Chen H."/>
            <person name="Zhou L."/>
            <person name="Ni X."/>
            <person name="Tian J."/>
            <person name="Zhou Y."/>
            <person name="Sheng Y."/>
            <person name="Liu T."/>
            <person name="Pan Y."/>
            <person name="Xia L."/>
            <person name="Li J."/>
            <person name="Zhao F."/>
            <person name="Cao W."/>
        </authorList>
    </citation>
    <scope>NUCLEOTIDE SEQUENCE</scope>
    <source>
        <strain evidence="1">Dsil-2018</strain>
    </source>
</reference>
<sequence length="379" mass="43454">MAAMANGQSNNKAGANRVYFALKDDVAMLTEVQTSDPFRHSEQWEEIAWRLRDVLKKPFTVRCVRERLNLLLPRHLANDRRNQKKSGTEEEYTERDQLLQDILSLIQGTSYKVRSAKKSRKVCSGDSNVQAQKSAAAARDVHASRYAERSTVFIDECDTADDEFDIASPTGDVTPAQLLTRMVTADDDDGEREDDISESAMSIDRPVSTEPQSAAATHAVPSSGDTICAATLATAGYRSTEPPRDEPTHSQAPPSYPRRGKRQQEQADYDFLLKRMKHDVIMKEKDMQMESRRLAFEESKVAFEERRLAWEKEQAMMMAREREEDRRARAEERKEERRVRAEEKQEERRERAEERRLLAAQQEAFISILQGLLPKINMQ</sequence>
<protein>
    <submittedName>
        <fullName evidence="1">Uncharacterized protein</fullName>
    </submittedName>
</protein>
<dbReference type="EMBL" id="CM023479">
    <property type="protein sequence ID" value="KAH7974064.1"/>
    <property type="molecule type" value="Genomic_DNA"/>
</dbReference>
<accession>A0ACB8DPD0</accession>